<organism evidence="8">
    <name type="scientific">Cacopsylla melanoneura</name>
    <dbReference type="NCBI Taxonomy" id="428564"/>
    <lineage>
        <taxon>Eukaryota</taxon>
        <taxon>Metazoa</taxon>
        <taxon>Ecdysozoa</taxon>
        <taxon>Arthropoda</taxon>
        <taxon>Hexapoda</taxon>
        <taxon>Insecta</taxon>
        <taxon>Pterygota</taxon>
        <taxon>Neoptera</taxon>
        <taxon>Paraneoptera</taxon>
        <taxon>Hemiptera</taxon>
        <taxon>Sternorrhyncha</taxon>
        <taxon>Psylloidea</taxon>
        <taxon>Psyllidae</taxon>
        <taxon>Psyllinae</taxon>
        <taxon>Cacopsylla</taxon>
    </lineage>
</organism>
<dbReference type="PROSITE" id="PS00973">
    <property type="entry name" value="USP_2"/>
    <property type="match status" value="1"/>
</dbReference>
<dbReference type="InterPro" id="IPR018200">
    <property type="entry name" value="USP_CS"/>
</dbReference>
<dbReference type="Gene3D" id="3.90.70.10">
    <property type="entry name" value="Cysteine proteinases"/>
    <property type="match status" value="1"/>
</dbReference>
<name>A0A8D8WW75_9HEMI</name>
<dbReference type="PROSITE" id="PS50235">
    <property type="entry name" value="USP_3"/>
    <property type="match status" value="1"/>
</dbReference>
<dbReference type="InterPro" id="IPR001394">
    <property type="entry name" value="Peptidase_C19_UCH"/>
</dbReference>
<dbReference type="EMBL" id="HBUF01560523">
    <property type="protein sequence ID" value="CAG6762115.1"/>
    <property type="molecule type" value="Transcribed_RNA"/>
</dbReference>
<evidence type="ECO:0000256" key="5">
    <source>
        <dbReference type="PROSITE-ProRule" id="PRU00502"/>
    </source>
</evidence>
<dbReference type="PROSITE" id="PS50271">
    <property type="entry name" value="ZF_UBP"/>
    <property type="match status" value="1"/>
</dbReference>
<accession>A0A8D8WW75</accession>
<sequence length="501" mass="57811">MMCERQVNSGCDHLKKYKDENETSIFEDIAGNFVYPHMKQNFYELMKTMTMRCNAEKCTSICLLHTCLFCTTVLCYETHLRQHVQTTGHKFAIDNSYGNVYCFLCNNYVYDDEFLTIVDSVKQFSCSSLGFSYTPLTDIPLYKSDINLVVSTDTSEPIIRLKPTSYIGIRGLVNHGKTCFMNVVLQAFAHVPLIRNYFLSTIHKCKLKQNCFLCKIENLFTEFYSGKVEPMGLGDIVELVWKRAEHLSGDVQHDTHEFFIAALNLFHEDSIYSMKESNNSDPLNCTCVSHKIFMGQLQSNLVCKECNNISSTYDPFWDISLEICRQVETLLPPSVEECLEQYTQPEPLDINCNNCNSKGSMSKQMTFLRLPHILFLHLKRFKTIKKKTNKKSGYCFIHKKISTKIIFPHILDLTKFRSDYNSEDEGIASYELNLDDNRYELCSVINHVGPALDVGHYTTFISQHGRWFLCDDTKIKPVSLSDVLNSEAYMLVYEKKALEYS</sequence>
<dbReference type="Gene3D" id="3.30.40.10">
    <property type="entry name" value="Zinc/RING finger domain, C3HC4 (zinc finger)"/>
    <property type="match status" value="1"/>
</dbReference>
<dbReference type="InterPro" id="IPR028889">
    <property type="entry name" value="USP"/>
</dbReference>
<dbReference type="PANTHER" id="PTHR24006:SF937">
    <property type="entry name" value="UBIQUITIN CARBOXYL-TERMINAL HYDROLASE"/>
    <property type="match status" value="1"/>
</dbReference>
<evidence type="ECO:0000259" key="6">
    <source>
        <dbReference type="PROSITE" id="PS50235"/>
    </source>
</evidence>
<dbReference type="Pfam" id="PF00443">
    <property type="entry name" value="UCH"/>
    <property type="match status" value="1"/>
</dbReference>
<evidence type="ECO:0000256" key="1">
    <source>
        <dbReference type="ARBA" id="ARBA00009085"/>
    </source>
</evidence>
<evidence type="ECO:0000259" key="7">
    <source>
        <dbReference type="PROSITE" id="PS50271"/>
    </source>
</evidence>
<dbReference type="GO" id="GO:0016579">
    <property type="term" value="P:protein deubiquitination"/>
    <property type="evidence" value="ECO:0007669"/>
    <property type="project" value="InterPro"/>
</dbReference>
<feature type="domain" description="UBP-type" evidence="7">
    <location>
        <begin position="9"/>
        <end position="128"/>
    </location>
</feature>
<keyword evidence="4" id="KW-0862">Zinc</keyword>
<dbReference type="InterPro" id="IPR050164">
    <property type="entry name" value="Peptidase_C19"/>
</dbReference>
<evidence type="ECO:0000256" key="2">
    <source>
        <dbReference type="ARBA" id="ARBA00022723"/>
    </source>
</evidence>
<proteinExistence type="inferred from homology"/>
<evidence type="ECO:0000256" key="3">
    <source>
        <dbReference type="ARBA" id="ARBA00022771"/>
    </source>
</evidence>
<dbReference type="InterPro" id="IPR038765">
    <property type="entry name" value="Papain-like_cys_pep_sf"/>
</dbReference>
<dbReference type="GO" id="GO:0005634">
    <property type="term" value="C:nucleus"/>
    <property type="evidence" value="ECO:0007669"/>
    <property type="project" value="TreeGrafter"/>
</dbReference>
<dbReference type="PANTHER" id="PTHR24006">
    <property type="entry name" value="UBIQUITIN CARBOXYL-TERMINAL HYDROLASE"/>
    <property type="match status" value="1"/>
</dbReference>
<dbReference type="GO" id="GO:0004843">
    <property type="term" value="F:cysteine-type deubiquitinase activity"/>
    <property type="evidence" value="ECO:0007669"/>
    <property type="project" value="InterPro"/>
</dbReference>
<dbReference type="EMBL" id="HBUF01231279">
    <property type="protein sequence ID" value="CAG6673443.1"/>
    <property type="molecule type" value="Transcribed_RNA"/>
</dbReference>
<dbReference type="Pfam" id="PF02148">
    <property type="entry name" value="zf-UBP"/>
    <property type="match status" value="1"/>
</dbReference>
<dbReference type="GO" id="GO:0005829">
    <property type="term" value="C:cytosol"/>
    <property type="evidence" value="ECO:0007669"/>
    <property type="project" value="TreeGrafter"/>
</dbReference>
<comment type="similarity">
    <text evidence="1">Belongs to the peptidase C19 family.</text>
</comment>
<keyword evidence="3 5" id="KW-0863">Zinc-finger</keyword>
<evidence type="ECO:0000313" key="8">
    <source>
        <dbReference type="EMBL" id="CAG6673443.1"/>
    </source>
</evidence>
<keyword evidence="8" id="KW-0378">Hydrolase</keyword>
<dbReference type="InterPro" id="IPR001607">
    <property type="entry name" value="Znf_UBP"/>
</dbReference>
<feature type="domain" description="USP" evidence="6">
    <location>
        <begin position="170"/>
        <end position="496"/>
    </location>
</feature>
<dbReference type="AlphaFoldDB" id="A0A8D8WW75"/>
<protein>
    <submittedName>
        <fullName evidence="8">Ubiquitin carboxyl-terminal hydrolase 22</fullName>
    </submittedName>
</protein>
<reference evidence="8" key="1">
    <citation type="submission" date="2021-05" db="EMBL/GenBank/DDBJ databases">
        <authorList>
            <person name="Alioto T."/>
            <person name="Alioto T."/>
            <person name="Gomez Garrido J."/>
        </authorList>
    </citation>
    <scope>NUCLEOTIDE SEQUENCE</scope>
</reference>
<dbReference type="InterPro" id="IPR013083">
    <property type="entry name" value="Znf_RING/FYVE/PHD"/>
</dbReference>
<dbReference type="SUPFAM" id="SSF54001">
    <property type="entry name" value="Cysteine proteinases"/>
    <property type="match status" value="1"/>
</dbReference>
<evidence type="ECO:0000256" key="4">
    <source>
        <dbReference type="ARBA" id="ARBA00022833"/>
    </source>
</evidence>
<dbReference type="GO" id="GO:0008270">
    <property type="term" value="F:zinc ion binding"/>
    <property type="evidence" value="ECO:0007669"/>
    <property type="project" value="UniProtKB-KW"/>
</dbReference>
<keyword evidence="2" id="KW-0479">Metal-binding</keyword>
<dbReference type="SUPFAM" id="SSF57850">
    <property type="entry name" value="RING/U-box"/>
    <property type="match status" value="1"/>
</dbReference>